<feature type="compositionally biased region" description="Pro residues" evidence="1">
    <location>
        <begin position="17"/>
        <end position="28"/>
    </location>
</feature>
<sequence>MKKSFRLRWGPAFRSARPPPRRPPPSCPGDPHGIIAS</sequence>
<gene>
    <name evidence="2" type="ORF">T12_4204</name>
</gene>
<feature type="region of interest" description="Disordered" evidence="1">
    <location>
        <begin position="1"/>
        <end position="37"/>
    </location>
</feature>
<dbReference type="EMBL" id="JYDQ01005861">
    <property type="protein sequence ID" value="KRX70404.1"/>
    <property type="molecule type" value="Genomic_DNA"/>
</dbReference>
<name>A0A0V0W3L2_9BILA</name>
<protein>
    <submittedName>
        <fullName evidence="2">Uncharacterized protein</fullName>
    </submittedName>
</protein>
<evidence type="ECO:0000313" key="2">
    <source>
        <dbReference type="EMBL" id="KRX70404.1"/>
    </source>
</evidence>
<keyword evidence="3" id="KW-1185">Reference proteome</keyword>
<reference evidence="2 3" key="1">
    <citation type="submission" date="2015-01" db="EMBL/GenBank/DDBJ databases">
        <title>Evolution of Trichinella species and genotypes.</title>
        <authorList>
            <person name="Korhonen P.K."/>
            <person name="Edoardo P."/>
            <person name="Giuseppe L.R."/>
            <person name="Gasser R.B."/>
        </authorList>
    </citation>
    <scope>NUCLEOTIDE SEQUENCE [LARGE SCALE GENOMIC DNA]</scope>
    <source>
        <strain evidence="2">ISS2496</strain>
    </source>
</reference>
<organism evidence="2 3">
    <name type="scientific">Trichinella patagoniensis</name>
    <dbReference type="NCBI Taxonomy" id="990121"/>
    <lineage>
        <taxon>Eukaryota</taxon>
        <taxon>Metazoa</taxon>
        <taxon>Ecdysozoa</taxon>
        <taxon>Nematoda</taxon>
        <taxon>Enoplea</taxon>
        <taxon>Dorylaimia</taxon>
        <taxon>Trichinellida</taxon>
        <taxon>Trichinellidae</taxon>
        <taxon>Trichinella</taxon>
    </lineage>
</organism>
<dbReference type="Proteomes" id="UP000054783">
    <property type="component" value="Unassembled WGS sequence"/>
</dbReference>
<evidence type="ECO:0000256" key="1">
    <source>
        <dbReference type="SAM" id="MobiDB-lite"/>
    </source>
</evidence>
<comment type="caution">
    <text evidence="2">The sequence shown here is derived from an EMBL/GenBank/DDBJ whole genome shotgun (WGS) entry which is preliminary data.</text>
</comment>
<dbReference type="AlphaFoldDB" id="A0A0V0W3L2"/>
<accession>A0A0V0W3L2</accession>
<evidence type="ECO:0000313" key="3">
    <source>
        <dbReference type="Proteomes" id="UP000054783"/>
    </source>
</evidence>
<proteinExistence type="predicted"/>